<keyword evidence="6 8" id="KW-0472">Membrane</keyword>
<comment type="caution">
    <text evidence="13">The sequence shown here is derived from an EMBL/GenBank/DDBJ whole genome shotgun (WGS) entry which is preliminary data.</text>
</comment>
<evidence type="ECO:0000256" key="1">
    <source>
        <dbReference type="ARBA" id="ARBA00004571"/>
    </source>
</evidence>
<keyword evidence="3 8" id="KW-1134">Transmembrane beta strand</keyword>
<evidence type="ECO:0000259" key="12">
    <source>
        <dbReference type="Pfam" id="PF07715"/>
    </source>
</evidence>
<dbReference type="Pfam" id="PF00593">
    <property type="entry name" value="TonB_dep_Rec_b-barrel"/>
    <property type="match status" value="1"/>
</dbReference>
<dbReference type="InterPro" id="IPR012910">
    <property type="entry name" value="Plug_dom"/>
</dbReference>
<comment type="similarity">
    <text evidence="8 9">Belongs to the TonB-dependent receptor family.</text>
</comment>
<evidence type="ECO:0000313" key="14">
    <source>
        <dbReference type="Proteomes" id="UP000074410"/>
    </source>
</evidence>
<comment type="subcellular location">
    <subcellularLocation>
        <location evidence="1 8">Cell outer membrane</location>
        <topology evidence="1 8">Multi-pass membrane protein</topology>
    </subcellularLocation>
</comment>
<reference evidence="13 14" key="1">
    <citation type="journal article" date="2016" name="Front. Microbiol.">
        <title>Genomic Resource of Rice Seed Associated Bacteria.</title>
        <authorList>
            <person name="Midha S."/>
            <person name="Bansal K."/>
            <person name="Sharma S."/>
            <person name="Kumar N."/>
            <person name="Patil P.P."/>
            <person name="Chaudhry V."/>
            <person name="Patil P.B."/>
        </authorList>
    </citation>
    <scope>NUCLEOTIDE SEQUENCE [LARGE SCALE GENOMIC DNA]</scope>
    <source>
        <strain evidence="13 14">NS258</strain>
    </source>
</reference>
<evidence type="ECO:0000256" key="7">
    <source>
        <dbReference type="ARBA" id="ARBA00023237"/>
    </source>
</evidence>
<evidence type="ECO:0000256" key="4">
    <source>
        <dbReference type="ARBA" id="ARBA00022692"/>
    </source>
</evidence>
<evidence type="ECO:0000256" key="9">
    <source>
        <dbReference type="RuleBase" id="RU003357"/>
    </source>
</evidence>
<keyword evidence="5 9" id="KW-0798">TonB box</keyword>
<dbReference type="GO" id="GO:0015344">
    <property type="term" value="F:siderophore uptake transmembrane transporter activity"/>
    <property type="evidence" value="ECO:0007669"/>
    <property type="project" value="TreeGrafter"/>
</dbReference>
<dbReference type="PANTHER" id="PTHR30069:SF42">
    <property type="entry name" value="FERRIC AEROBACTIN RECEPTOR"/>
    <property type="match status" value="1"/>
</dbReference>
<gene>
    <name evidence="13" type="ORF">NS258_02315</name>
</gene>
<evidence type="ECO:0000256" key="10">
    <source>
        <dbReference type="SAM" id="SignalP"/>
    </source>
</evidence>
<feature type="domain" description="TonB-dependent receptor-like beta-barrel" evidence="11">
    <location>
        <begin position="260"/>
        <end position="673"/>
    </location>
</feature>
<name>A0A147JC68_9SPHN</name>
<dbReference type="Proteomes" id="UP000074410">
    <property type="component" value="Unassembled WGS sequence"/>
</dbReference>
<dbReference type="Gene3D" id="2.170.130.10">
    <property type="entry name" value="TonB-dependent receptor, plug domain"/>
    <property type="match status" value="1"/>
</dbReference>
<dbReference type="InterPro" id="IPR039426">
    <property type="entry name" value="TonB-dep_rcpt-like"/>
</dbReference>
<dbReference type="EMBL" id="LDTC01000011">
    <property type="protein sequence ID" value="KTW17329.1"/>
    <property type="molecule type" value="Genomic_DNA"/>
</dbReference>
<keyword evidence="4 8" id="KW-0812">Transmembrane</keyword>
<keyword evidence="13" id="KW-0675">Receptor</keyword>
<dbReference type="InterPro" id="IPR037066">
    <property type="entry name" value="Plug_dom_sf"/>
</dbReference>
<dbReference type="InterPro" id="IPR000531">
    <property type="entry name" value="Beta-barrel_TonB"/>
</dbReference>
<evidence type="ECO:0000259" key="11">
    <source>
        <dbReference type="Pfam" id="PF00593"/>
    </source>
</evidence>
<feature type="signal peptide" evidence="10">
    <location>
        <begin position="1"/>
        <end position="20"/>
    </location>
</feature>
<feature type="chain" id="PRO_5007549592" evidence="10">
    <location>
        <begin position="21"/>
        <end position="710"/>
    </location>
</feature>
<protein>
    <submittedName>
        <fullName evidence="13">TonB-dependent receptor</fullName>
    </submittedName>
</protein>
<dbReference type="PANTHER" id="PTHR30069">
    <property type="entry name" value="TONB-DEPENDENT OUTER MEMBRANE RECEPTOR"/>
    <property type="match status" value="1"/>
</dbReference>
<evidence type="ECO:0000256" key="6">
    <source>
        <dbReference type="ARBA" id="ARBA00023136"/>
    </source>
</evidence>
<evidence type="ECO:0000256" key="5">
    <source>
        <dbReference type="ARBA" id="ARBA00023077"/>
    </source>
</evidence>
<sequence length="710" mass="76031">MKFAIGVIAAATIWTGSAQAQDGHAGEDALESAREDVVVTAARTNLLASALPLTVDVIDRETLSRQVVVSGSTVDAVSALLPSFSPTREKITGFGETLRGRSPLYAINGIPQTTPIRDGARDGYTIDPFFIDRVEVIYGSNALQGVGATGGVVNQVIVGAPKENGWSGRTLLQGNSGDDFSGDSLGGKVAGLVSVRSGRFDATAGAAFERRGVFLDGRGRRIGLDGNQSEIQDTDSLSFFGRAGFDLSNTARIEVIANRFRLEGNNHYLPVDGNRALGIPATSRRGQTPGQPSTGLAEMVSASLTDGDLAGGAFSLQGFYNRTSDTFAGGILATFQDARIAPVGTLFDQSRNVSRKIGGKSSYERAVPGFEALTLTAGFDALIDRTKQDLVQTGRAWVPQTDFRSLAPFGQANLKLFDGVVRIAGGVRYENVQLDIPDYTTLASANARAVTGGKPSFKRALWNGGVVVEPIKGIRAYGSYAEGYTIADIGRVLRGISQPNIRIADFLDLTPVVSNNREVGVEVNQGPLEASATYYWSSSDLGQVLVRASDGIFNVLRQPIDIEGLEVNLAVRTPLPGLKLGTGFAHVSGRTDTNGDGRMDADLDGANISPDRLNLSIDYARGRFSARMQGRYYLSRRFQGQPIANDFVGYRLFDAYVAYDLAIGRMMLSVQNLGNTDYVTYYSDTQGPTDNARFYTGRGRNFTLSWQAGF</sequence>
<dbReference type="Gene3D" id="2.40.170.20">
    <property type="entry name" value="TonB-dependent receptor, beta-barrel domain"/>
    <property type="match status" value="1"/>
</dbReference>
<dbReference type="SUPFAM" id="SSF56935">
    <property type="entry name" value="Porins"/>
    <property type="match status" value="1"/>
</dbReference>
<dbReference type="GO" id="GO:0044718">
    <property type="term" value="P:siderophore transmembrane transport"/>
    <property type="evidence" value="ECO:0007669"/>
    <property type="project" value="TreeGrafter"/>
</dbReference>
<evidence type="ECO:0000313" key="13">
    <source>
        <dbReference type="EMBL" id="KTW17329.1"/>
    </source>
</evidence>
<evidence type="ECO:0000256" key="3">
    <source>
        <dbReference type="ARBA" id="ARBA00022452"/>
    </source>
</evidence>
<accession>A0A147JC68</accession>
<dbReference type="InterPro" id="IPR036942">
    <property type="entry name" value="Beta-barrel_TonB_sf"/>
</dbReference>
<dbReference type="GO" id="GO:0009279">
    <property type="term" value="C:cell outer membrane"/>
    <property type="evidence" value="ECO:0007669"/>
    <property type="project" value="UniProtKB-SubCell"/>
</dbReference>
<organism evidence="13 14">
    <name type="scientific">Sphingomonas sanguinis</name>
    <dbReference type="NCBI Taxonomy" id="33051"/>
    <lineage>
        <taxon>Bacteria</taxon>
        <taxon>Pseudomonadati</taxon>
        <taxon>Pseudomonadota</taxon>
        <taxon>Alphaproteobacteria</taxon>
        <taxon>Sphingomonadales</taxon>
        <taxon>Sphingomonadaceae</taxon>
        <taxon>Sphingomonas</taxon>
    </lineage>
</organism>
<dbReference type="PATRIC" id="fig|33051.5.peg.235"/>
<dbReference type="Pfam" id="PF07715">
    <property type="entry name" value="Plug"/>
    <property type="match status" value="1"/>
</dbReference>
<proteinExistence type="inferred from homology"/>
<feature type="domain" description="TonB-dependent receptor plug" evidence="12">
    <location>
        <begin position="51"/>
        <end position="152"/>
    </location>
</feature>
<dbReference type="CDD" id="cd01347">
    <property type="entry name" value="ligand_gated_channel"/>
    <property type="match status" value="1"/>
</dbReference>
<keyword evidence="2 8" id="KW-0813">Transport</keyword>
<evidence type="ECO:0000256" key="2">
    <source>
        <dbReference type="ARBA" id="ARBA00022448"/>
    </source>
</evidence>
<keyword evidence="10" id="KW-0732">Signal</keyword>
<keyword evidence="7 8" id="KW-0998">Cell outer membrane</keyword>
<dbReference type="AlphaFoldDB" id="A0A147JC68"/>
<evidence type="ECO:0000256" key="8">
    <source>
        <dbReference type="PROSITE-ProRule" id="PRU01360"/>
    </source>
</evidence>
<dbReference type="PROSITE" id="PS52016">
    <property type="entry name" value="TONB_DEPENDENT_REC_3"/>
    <property type="match status" value="1"/>
</dbReference>
<dbReference type="RefSeq" id="WP_058715531.1">
    <property type="nucleotide sequence ID" value="NZ_LDTC01000011.1"/>
</dbReference>